<dbReference type="Proteomes" id="UP000790833">
    <property type="component" value="Unassembled WGS sequence"/>
</dbReference>
<gene>
    <name evidence="12" type="primary">PDX1</name>
    <name evidence="12" type="ORF">KQ657_001011</name>
</gene>
<evidence type="ECO:0000256" key="7">
    <source>
        <dbReference type="ARBA" id="ARBA00065810"/>
    </source>
</evidence>
<dbReference type="GO" id="GO:0005759">
    <property type="term" value="C:mitochondrial matrix"/>
    <property type="evidence" value="ECO:0007669"/>
    <property type="project" value="UniProtKB-SubCell"/>
</dbReference>
<comment type="similarity">
    <text evidence="2">Belongs to the 2-oxoacid dehydrogenase family.</text>
</comment>
<dbReference type="FunFam" id="4.10.320.10:FF:000017">
    <property type="entry name" value="Pyruvate dehydrogenase complex protein X component, mitochondrial"/>
    <property type="match status" value="1"/>
</dbReference>
<evidence type="ECO:0000313" key="12">
    <source>
        <dbReference type="EMBL" id="KAG7193249.1"/>
    </source>
</evidence>
<dbReference type="SUPFAM" id="SSF47005">
    <property type="entry name" value="Peripheral subunit-binding domain of 2-oxo acid dehydrogenase complex"/>
    <property type="match status" value="1"/>
</dbReference>
<dbReference type="InterPro" id="IPR000089">
    <property type="entry name" value="Biotin_lipoyl"/>
</dbReference>
<dbReference type="FunFam" id="2.40.50.100:FF:000010">
    <property type="entry name" value="Acetyltransferase component of pyruvate dehydrogenase complex"/>
    <property type="match status" value="1"/>
</dbReference>
<dbReference type="InterPro" id="IPR004167">
    <property type="entry name" value="PSBD"/>
</dbReference>
<dbReference type="InterPro" id="IPR003016">
    <property type="entry name" value="2-oxoA_DH_lipoyl-BS"/>
</dbReference>
<evidence type="ECO:0000256" key="9">
    <source>
        <dbReference type="SAM" id="MobiDB-lite"/>
    </source>
</evidence>
<sequence length="436" mass="46793">MLRTVTRPSLALFKRRFFHNSAVTAAASVFKMPAMSPTMEEGGIVGWKVKAGQEFAAGDVILEVETDKANIDVEAQDDGILWEIIEQDGAHGIPVGKPIALLAEPGDDLASLEKPSFEDSAAKPTPATSEAEAAPPAESSSKSATESPKQEETNTTKSKGSSEVFSSANPNQKLLPSVELLLHENGINAEDALSKIPASGPKGRILKGDVLAYLGKIANESIEQVTAFIKEREHLDLNNIVLAEPKKKTEGEPSKPKKANKSEKPPAPKNIVKFELTVALDSEVSPNTFQHAFNRTLSATVHDTYAAKFPQYQNSPSAVGTLTANEIFDELLAPSVSKSRFNVSVPKFTFHESKTAPSSTSSPSRTRSDSLFDELVGFTPSPSPLSQMVATTVVPSVDVTFELTLNLGVNDARTFASHFELLLLNKVPASRVKVST</sequence>
<dbReference type="SUPFAM" id="SSF51230">
    <property type="entry name" value="Single hybrid motif"/>
    <property type="match status" value="1"/>
</dbReference>
<dbReference type="PROSITE" id="PS51826">
    <property type="entry name" value="PSBD"/>
    <property type="match status" value="1"/>
</dbReference>
<evidence type="ECO:0000259" key="11">
    <source>
        <dbReference type="PROSITE" id="PS51826"/>
    </source>
</evidence>
<dbReference type="GO" id="GO:0045254">
    <property type="term" value="C:pyruvate dehydrogenase complex"/>
    <property type="evidence" value="ECO:0007669"/>
    <property type="project" value="InterPro"/>
</dbReference>
<dbReference type="InterPro" id="IPR011053">
    <property type="entry name" value="Single_hybrid_motif"/>
</dbReference>
<dbReference type="AlphaFoldDB" id="A0A9P7V8Q0"/>
<comment type="subunit">
    <text evidence="7">Eukaryotic pyruvate dehydrogenase (PDH) complexes are organized as a core consisting of the oligomeric dihydrolipoamide acetyl-transferase (E2), around which are arranged multiple copies of pyruvate dehydrogenase (E1), dihydrolipoamide dehydrogenase (E3) and protein X (E3BP) bound by non-covalent bonds.</text>
</comment>
<evidence type="ECO:0000256" key="4">
    <source>
        <dbReference type="ARBA" id="ARBA00022946"/>
    </source>
</evidence>
<feature type="compositionally biased region" description="Polar residues" evidence="9">
    <location>
        <begin position="155"/>
        <end position="170"/>
    </location>
</feature>
<dbReference type="EMBL" id="JAHMUF010000013">
    <property type="protein sequence ID" value="KAG7193249.1"/>
    <property type="molecule type" value="Genomic_DNA"/>
</dbReference>
<feature type="region of interest" description="Disordered" evidence="9">
    <location>
        <begin position="117"/>
        <end position="170"/>
    </location>
</feature>
<dbReference type="CDD" id="cd06849">
    <property type="entry name" value="lipoyl_domain"/>
    <property type="match status" value="1"/>
</dbReference>
<keyword evidence="5" id="KW-0496">Mitochondrion</keyword>
<evidence type="ECO:0000256" key="2">
    <source>
        <dbReference type="ARBA" id="ARBA00007317"/>
    </source>
</evidence>
<proteinExistence type="inferred from homology"/>
<evidence type="ECO:0000256" key="6">
    <source>
        <dbReference type="ARBA" id="ARBA00059875"/>
    </source>
</evidence>
<protein>
    <recommendedName>
        <fullName evidence="8">Dihydrolipoamide dehydrogenase-binding protein of pyruvate dehydrogenase complex</fullName>
    </recommendedName>
</protein>
<dbReference type="RefSeq" id="XP_043048797.1">
    <property type="nucleotide sequence ID" value="XM_043191825.1"/>
</dbReference>
<dbReference type="PANTHER" id="PTHR23151">
    <property type="entry name" value="DIHYDROLIPOAMIDE ACETYL/SUCCINYL-TRANSFERASE-RELATED"/>
    <property type="match status" value="1"/>
</dbReference>
<keyword evidence="13" id="KW-1185">Reference proteome</keyword>
<comment type="subcellular location">
    <subcellularLocation>
        <location evidence="1">Mitochondrion matrix</location>
    </subcellularLocation>
</comment>
<dbReference type="GeneID" id="66114385"/>
<feature type="domain" description="Peripheral subunit-binding (PSBD)" evidence="11">
    <location>
        <begin position="173"/>
        <end position="214"/>
    </location>
</feature>
<feature type="compositionally biased region" description="Basic and acidic residues" evidence="9">
    <location>
        <begin position="244"/>
        <end position="266"/>
    </location>
</feature>
<keyword evidence="3" id="KW-0450">Lipoyl</keyword>
<dbReference type="Gene3D" id="2.40.50.100">
    <property type="match status" value="1"/>
</dbReference>
<evidence type="ECO:0000256" key="5">
    <source>
        <dbReference type="ARBA" id="ARBA00023128"/>
    </source>
</evidence>
<organism evidence="12 13">
    <name type="scientific">Scheffersomyces spartinae</name>
    <dbReference type="NCBI Taxonomy" id="45513"/>
    <lineage>
        <taxon>Eukaryota</taxon>
        <taxon>Fungi</taxon>
        <taxon>Dikarya</taxon>
        <taxon>Ascomycota</taxon>
        <taxon>Saccharomycotina</taxon>
        <taxon>Pichiomycetes</taxon>
        <taxon>Debaryomycetaceae</taxon>
        <taxon>Scheffersomyces</taxon>
    </lineage>
</organism>
<accession>A0A9P7V8Q0</accession>
<dbReference type="GO" id="GO:0004742">
    <property type="term" value="F:dihydrolipoyllysine-residue acetyltransferase activity"/>
    <property type="evidence" value="ECO:0007669"/>
    <property type="project" value="TreeGrafter"/>
</dbReference>
<dbReference type="Pfam" id="PF00364">
    <property type="entry name" value="Biotin_lipoyl"/>
    <property type="match status" value="1"/>
</dbReference>
<evidence type="ECO:0000256" key="1">
    <source>
        <dbReference type="ARBA" id="ARBA00004305"/>
    </source>
</evidence>
<reference evidence="12" key="1">
    <citation type="submission" date="2021-03" db="EMBL/GenBank/DDBJ databases">
        <authorList>
            <person name="Palmer J.M."/>
        </authorList>
    </citation>
    <scope>NUCLEOTIDE SEQUENCE</scope>
    <source>
        <strain evidence="12">ARV_011</strain>
    </source>
</reference>
<dbReference type="GO" id="GO:0006086">
    <property type="term" value="P:pyruvate decarboxylation to acetyl-CoA"/>
    <property type="evidence" value="ECO:0007669"/>
    <property type="project" value="InterPro"/>
</dbReference>
<dbReference type="InterPro" id="IPR036625">
    <property type="entry name" value="E3-bd_dom_sf"/>
</dbReference>
<feature type="domain" description="Lipoyl-binding" evidence="10">
    <location>
        <begin position="27"/>
        <end position="103"/>
    </location>
</feature>
<dbReference type="PANTHER" id="PTHR23151:SF82">
    <property type="entry name" value="PYRUVATE DEHYDROGENASE COMPLEX PROTEIN X COMPONENT, MITOCHONDRIAL"/>
    <property type="match status" value="1"/>
</dbReference>
<dbReference type="Pfam" id="PF02817">
    <property type="entry name" value="E3_binding"/>
    <property type="match status" value="1"/>
</dbReference>
<evidence type="ECO:0000313" key="13">
    <source>
        <dbReference type="Proteomes" id="UP000790833"/>
    </source>
</evidence>
<feature type="region of interest" description="Disordered" evidence="9">
    <location>
        <begin position="240"/>
        <end position="268"/>
    </location>
</feature>
<feature type="compositionally biased region" description="Low complexity" evidence="9">
    <location>
        <begin position="122"/>
        <end position="147"/>
    </location>
</feature>
<evidence type="ECO:0000256" key="3">
    <source>
        <dbReference type="ARBA" id="ARBA00022823"/>
    </source>
</evidence>
<dbReference type="Gene3D" id="4.10.320.10">
    <property type="entry name" value="E3-binding domain"/>
    <property type="match status" value="1"/>
</dbReference>
<dbReference type="InterPro" id="IPR045257">
    <property type="entry name" value="E2/Pdx1"/>
</dbReference>
<comment type="caution">
    <text evidence="12">The sequence shown here is derived from an EMBL/GenBank/DDBJ whole genome shotgun (WGS) entry which is preliminary data.</text>
</comment>
<dbReference type="OrthoDB" id="202158at2759"/>
<name>A0A9P7V8Q0_9ASCO</name>
<dbReference type="PROSITE" id="PS00189">
    <property type="entry name" value="LIPOYL"/>
    <property type="match status" value="1"/>
</dbReference>
<dbReference type="PROSITE" id="PS50968">
    <property type="entry name" value="BIOTINYL_LIPOYL"/>
    <property type="match status" value="1"/>
</dbReference>
<keyword evidence="4" id="KW-0809">Transit peptide</keyword>
<evidence type="ECO:0000259" key="10">
    <source>
        <dbReference type="PROSITE" id="PS50968"/>
    </source>
</evidence>
<evidence type="ECO:0000256" key="8">
    <source>
        <dbReference type="ARBA" id="ARBA00083110"/>
    </source>
</evidence>
<comment type="function">
    <text evidence="6">Required for anchoring dihydrolipoamide dehydrogenase (E3) to the dihydrolipoamide transacetylase (E2) core of the pyruvate dehydrogenase complexes of eukaryotes. This specific binding is essential for a functional PDH complex.</text>
</comment>